<evidence type="ECO:0000256" key="4">
    <source>
        <dbReference type="ARBA" id="ARBA00004496"/>
    </source>
</evidence>
<dbReference type="OrthoDB" id="428734at2759"/>
<evidence type="ECO:0000256" key="12">
    <source>
        <dbReference type="ARBA" id="ARBA00022801"/>
    </source>
</evidence>
<dbReference type="GO" id="GO:0003723">
    <property type="term" value="F:RNA binding"/>
    <property type="evidence" value="ECO:0007669"/>
    <property type="project" value="UniProtKB-KW"/>
</dbReference>
<comment type="cofactor">
    <cofactor evidence="2">
        <name>Mg(2+)</name>
        <dbReference type="ChEBI" id="CHEBI:18420"/>
    </cofactor>
</comment>
<evidence type="ECO:0000256" key="7">
    <source>
        <dbReference type="ARBA" id="ARBA00022490"/>
    </source>
</evidence>
<keyword evidence="9" id="KW-0540">Nuclease</keyword>
<evidence type="ECO:0000256" key="1">
    <source>
        <dbReference type="ARBA" id="ARBA00001663"/>
    </source>
</evidence>
<evidence type="ECO:0000256" key="21">
    <source>
        <dbReference type="ARBA" id="ARBA00033317"/>
    </source>
</evidence>
<keyword evidence="8" id="KW-0433">Leucine-rich repeat</keyword>
<dbReference type="InterPro" id="IPR036691">
    <property type="entry name" value="Endo/exonu/phosph_ase_sf"/>
</dbReference>
<evidence type="ECO:0000256" key="2">
    <source>
        <dbReference type="ARBA" id="ARBA00001946"/>
    </source>
</evidence>
<evidence type="ECO:0000256" key="17">
    <source>
        <dbReference type="ARBA" id="ARBA00023163"/>
    </source>
</evidence>
<dbReference type="GO" id="GO:0005634">
    <property type="term" value="C:nucleus"/>
    <property type="evidence" value="ECO:0007669"/>
    <property type="project" value="UniProtKB-SubCell"/>
</dbReference>
<evidence type="ECO:0000256" key="13">
    <source>
        <dbReference type="ARBA" id="ARBA00022839"/>
    </source>
</evidence>
<evidence type="ECO:0000256" key="20">
    <source>
        <dbReference type="ARBA" id="ARBA00031469"/>
    </source>
</evidence>
<comment type="similarity">
    <text evidence="5">Belongs to the CCR4/nocturin family.</text>
</comment>
<dbReference type="STRING" id="948595.L2GVZ5"/>
<dbReference type="InterPro" id="IPR050410">
    <property type="entry name" value="CCR4/nocturin_mRNA_transcr"/>
</dbReference>
<evidence type="ECO:0000256" key="8">
    <source>
        <dbReference type="ARBA" id="ARBA00022614"/>
    </source>
</evidence>
<dbReference type="OMA" id="PHYYARA"/>
<evidence type="ECO:0000313" key="24">
    <source>
        <dbReference type="Proteomes" id="UP000011081"/>
    </source>
</evidence>
<dbReference type="InParanoid" id="L2GVZ5"/>
<keyword evidence="11" id="KW-0677">Repeat</keyword>
<dbReference type="FunCoup" id="L2GVZ5">
    <property type="interactions" value="157"/>
</dbReference>
<keyword evidence="13" id="KW-0269">Exonuclease</keyword>
<dbReference type="InterPro" id="IPR001611">
    <property type="entry name" value="Leu-rich_rpt"/>
</dbReference>
<sequence length="509" mass="59120">MLDVSTPKKKNQKTRTPQRYRNITRSTKKDEWYGLDLVSQGIKFLSKCLFTLRFLKELHLQNNELTFIPKGITELSNLEVLDISDNKLTFLPKELGRMIKLKVLKLDDNFLSFIPMELGTLYQLETFSIDNNPLLEPFATLYQGKGGISVIHFCREHNTSYPVPLDRTWVDYHNKTEGMGELLSVASYNILSPHYATSQLFGYVPSWVLHWENRKEMIFQEIVSYNLDILGIQEMETYSFIENFKDQLDHRCNYDSLFYPSGRSQSLPESQKMSVDGCATFWKRHKFTLIDQQCVKFSDLVFTDERFCKNEDIMNRNSGKDNIVLITVLEKTNGGLLIISNAHIHWNPDYKDVKLFQTIILIEAVHKFKEKYPMAGIILLGDFNSMKNSAVYDLIVNGRIYPFNIDFSLYNYKPFSTDGFSHGLCVKDAYGEQELELTNFTAHFKGVLDYIFHNDRLILCSTLSAIDNEYVHRMVGLPSIHFPSDHVLIAAKFYFKGSRMKKKDLKSKM</sequence>
<dbReference type="VEuPathDB" id="MicrosporidiaDB:VCUG_01099"/>
<dbReference type="GO" id="GO:0005737">
    <property type="term" value="C:cytoplasm"/>
    <property type="evidence" value="ECO:0007669"/>
    <property type="project" value="UniProtKB-SubCell"/>
</dbReference>
<keyword evidence="24" id="KW-1185">Reference proteome</keyword>
<evidence type="ECO:0000256" key="19">
    <source>
        <dbReference type="ARBA" id="ARBA00030493"/>
    </source>
</evidence>
<evidence type="ECO:0000256" key="10">
    <source>
        <dbReference type="ARBA" id="ARBA00022723"/>
    </source>
</evidence>
<comment type="subcellular location">
    <subcellularLocation>
        <location evidence="4">Cytoplasm</location>
    </subcellularLocation>
    <subcellularLocation>
        <location evidence="3">Nucleus</location>
    </subcellularLocation>
</comment>
<evidence type="ECO:0000256" key="9">
    <source>
        <dbReference type="ARBA" id="ARBA00022722"/>
    </source>
</evidence>
<dbReference type="SMART" id="SM00369">
    <property type="entry name" value="LRR_TYP"/>
    <property type="match status" value="3"/>
</dbReference>
<dbReference type="SUPFAM" id="SSF52058">
    <property type="entry name" value="L domain-like"/>
    <property type="match status" value="1"/>
</dbReference>
<keyword evidence="18" id="KW-0539">Nucleus</keyword>
<feature type="non-terminal residue" evidence="23">
    <location>
        <position position="1"/>
    </location>
</feature>
<protein>
    <recommendedName>
        <fullName evidence="6">poly(A)-specific ribonuclease</fullName>
        <ecNumber evidence="6">3.1.13.4</ecNumber>
    </recommendedName>
    <alternativeName>
        <fullName evidence="19">Carbon catabolite repressor protein 4</fullName>
    </alternativeName>
    <alternativeName>
        <fullName evidence="20">Cytoplasmic deadenylase</fullName>
    </alternativeName>
    <alternativeName>
        <fullName evidence="21">Glucose-repressible alcohol dehydrogenase transcriptional effector</fullName>
    </alternativeName>
</protein>
<dbReference type="Gene3D" id="3.80.10.10">
    <property type="entry name" value="Ribonuclease Inhibitor"/>
    <property type="match status" value="1"/>
</dbReference>
<evidence type="ECO:0000256" key="3">
    <source>
        <dbReference type="ARBA" id="ARBA00004123"/>
    </source>
</evidence>
<comment type="catalytic activity">
    <reaction evidence="1">
        <text>Exonucleolytic cleavage of poly(A) to 5'-AMP.</text>
        <dbReference type="EC" id="3.1.13.4"/>
    </reaction>
</comment>
<organism evidence="23 24">
    <name type="scientific">Vavraia culicis (isolate floridensis)</name>
    <name type="common">Microsporidian parasite</name>
    <dbReference type="NCBI Taxonomy" id="948595"/>
    <lineage>
        <taxon>Eukaryota</taxon>
        <taxon>Fungi</taxon>
        <taxon>Fungi incertae sedis</taxon>
        <taxon>Microsporidia</taxon>
        <taxon>Pleistophoridae</taxon>
        <taxon>Vavraia</taxon>
    </lineage>
</organism>
<evidence type="ECO:0000313" key="23">
    <source>
        <dbReference type="EMBL" id="ELA47448.1"/>
    </source>
</evidence>
<dbReference type="GeneID" id="19878981"/>
<evidence type="ECO:0000256" key="6">
    <source>
        <dbReference type="ARBA" id="ARBA00012161"/>
    </source>
</evidence>
<dbReference type="InterPro" id="IPR032675">
    <property type="entry name" value="LRR_dom_sf"/>
</dbReference>
<evidence type="ECO:0000256" key="18">
    <source>
        <dbReference type="ARBA" id="ARBA00023242"/>
    </source>
</evidence>
<keyword evidence="15" id="KW-0694">RNA-binding</keyword>
<dbReference type="GO" id="GO:0004535">
    <property type="term" value="F:poly(A)-specific ribonuclease activity"/>
    <property type="evidence" value="ECO:0007669"/>
    <property type="project" value="UniProtKB-EC"/>
</dbReference>
<evidence type="ECO:0000256" key="15">
    <source>
        <dbReference type="ARBA" id="ARBA00022884"/>
    </source>
</evidence>
<dbReference type="SUPFAM" id="SSF56219">
    <property type="entry name" value="DNase I-like"/>
    <property type="match status" value="1"/>
</dbReference>
<evidence type="ECO:0000256" key="11">
    <source>
        <dbReference type="ARBA" id="ARBA00022737"/>
    </source>
</evidence>
<dbReference type="RefSeq" id="XP_008074118.1">
    <property type="nucleotide sequence ID" value="XM_008075927.1"/>
</dbReference>
<feature type="domain" description="Endonuclease/exonuclease/phosphatase" evidence="22">
    <location>
        <begin position="186"/>
        <end position="486"/>
    </location>
</feature>
<dbReference type="EC" id="3.1.13.4" evidence="6"/>
<keyword evidence="14" id="KW-0460">Magnesium</keyword>
<dbReference type="GO" id="GO:0046872">
    <property type="term" value="F:metal ion binding"/>
    <property type="evidence" value="ECO:0007669"/>
    <property type="project" value="UniProtKB-KW"/>
</dbReference>
<keyword evidence="17" id="KW-0804">Transcription</keyword>
<accession>L2GVZ5</accession>
<dbReference type="InterPro" id="IPR003591">
    <property type="entry name" value="Leu-rich_rpt_typical-subtyp"/>
</dbReference>
<evidence type="ECO:0000256" key="5">
    <source>
        <dbReference type="ARBA" id="ARBA00010774"/>
    </source>
</evidence>
<dbReference type="Proteomes" id="UP000011081">
    <property type="component" value="Unassembled WGS sequence"/>
</dbReference>
<evidence type="ECO:0000259" key="22">
    <source>
        <dbReference type="Pfam" id="PF03372"/>
    </source>
</evidence>
<dbReference type="HOGENOM" id="CLU_016428_4_2_1"/>
<name>L2GVZ5_VAVCU</name>
<evidence type="ECO:0000256" key="16">
    <source>
        <dbReference type="ARBA" id="ARBA00023015"/>
    </source>
</evidence>
<evidence type="ECO:0000256" key="14">
    <source>
        <dbReference type="ARBA" id="ARBA00022842"/>
    </source>
</evidence>
<dbReference type="EMBL" id="GL877418">
    <property type="protein sequence ID" value="ELA47448.1"/>
    <property type="molecule type" value="Genomic_DNA"/>
</dbReference>
<dbReference type="PANTHER" id="PTHR12121">
    <property type="entry name" value="CARBON CATABOLITE REPRESSOR PROTEIN 4"/>
    <property type="match status" value="1"/>
</dbReference>
<keyword evidence="7" id="KW-0963">Cytoplasm</keyword>
<dbReference type="Gene3D" id="3.60.10.10">
    <property type="entry name" value="Endonuclease/exonuclease/phosphatase"/>
    <property type="match status" value="1"/>
</dbReference>
<keyword evidence="12" id="KW-0378">Hydrolase</keyword>
<dbReference type="Pfam" id="PF13855">
    <property type="entry name" value="LRR_8"/>
    <property type="match status" value="1"/>
</dbReference>
<proteinExistence type="inferred from homology"/>
<dbReference type="InterPro" id="IPR005135">
    <property type="entry name" value="Endo/exonuclease/phosphatase"/>
</dbReference>
<gene>
    <name evidence="23" type="ORF">VCUG_01099</name>
</gene>
<keyword evidence="10" id="KW-0479">Metal-binding</keyword>
<dbReference type="PROSITE" id="PS51450">
    <property type="entry name" value="LRR"/>
    <property type="match status" value="1"/>
</dbReference>
<dbReference type="Pfam" id="PF03372">
    <property type="entry name" value="Exo_endo_phos"/>
    <property type="match status" value="1"/>
</dbReference>
<dbReference type="PANTHER" id="PTHR12121:SF100">
    <property type="entry name" value="POLY(A)-SPECIFIC RIBONUCLEASE"/>
    <property type="match status" value="1"/>
</dbReference>
<reference evidence="24" key="1">
    <citation type="submission" date="2011-03" db="EMBL/GenBank/DDBJ databases">
        <title>The genome sequence of Vavraia culicis strain floridensis.</title>
        <authorList>
            <consortium name="The Broad Institute Genome Sequencing Platform"/>
            <person name="Cuomo C."/>
            <person name="Becnel J."/>
            <person name="Sanscrainte N."/>
            <person name="Young S.K."/>
            <person name="Zeng Q."/>
            <person name="Gargeya S."/>
            <person name="Fitzgerald M."/>
            <person name="Haas B."/>
            <person name="Abouelleil A."/>
            <person name="Alvarado L."/>
            <person name="Arachchi H.M."/>
            <person name="Berlin A."/>
            <person name="Chapman S.B."/>
            <person name="Gearin G."/>
            <person name="Goldberg J."/>
            <person name="Griggs A."/>
            <person name="Gujja S."/>
            <person name="Hansen M."/>
            <person name="Heiman D."/>
            <person name="Howarth C."/>
            <person name="Larimer J."/>
            <person name="Lui A."/>
            <person name="MacDonald P.J.P."/>
            <person name="McCowen C."/>
            <person name="Montmayeur A."/>
            <person name="Murphy C."/>
            <person name="Neiman D."/>
            <person name="Pearson M."/>
            <person name="Priest M."/>
            <person name="Roberts A."/>
            <person name="Saif S."/>
            <person name="Shea T."/>
            <person name="Sisk P."/>
            <person name="Stolte C."/>
            <person name="Sykes S."/>
            <person name="Wortman J."/>
            <person name="Nusbaum C."/>
            <person name="Birren B."/>
        </authorList>
    </citation>
    <scope>NUCLEOTIDE SEQUENCE [LARGE SCALE GENOMIC DNA]</scope>
    <source>
        <strain evidence="24">floridensis</strain>
    </source>
</reference>
<keyword evidence="16" id="KW-0805">Transcription regulation</keyword>
<dbReference type="AlphaFoldDB" id="L2GVZ5"/>